<protein>
    <recommendedName>
        <fullName evidence="3">FAD-binding PCMH-type domain-containing protein</fullName>
    </recommendedName>
</protein>
<keyword evidence="5" id="KW-1185">Reference proteome</keyword>
<keyword evidence="2" id="KW-0560">Oxidoreductase</keyword>
<dbReference type="InterPro" id="IPR036318">
    <property type="entry name" value="FAD-bd_PCMH-like_sf"/>
</dbReference>
<dbReference type="PROSITE" id="PS51387">
    <property type="entry name" value="FAD_PCMH"/>
    <property type="match status" value="1"/>
</dbReference>
<dbReference type="InterPro" id="IPR006094">
    <property type="entry name" value="Oxid_FAD_bind_N"/>
</dbReference>
<evidence type="ECO:0000256" key="1">
    <source>
        <dbReference type="ARBA" id="ARBA00005466"/>
    </source>
</evidence>
<dbReference type="PANTHER" id="PTHR13878:SF91">
    <property type="entry name" value="FAD BINDING DOMAIN PROTEIN (AFU_ORTHOLOGUE AFUA_6G12070)-RELATED"/>
    <property type="match status" value="1"/>
</dbReference>
<dbReference type="AlphaFoldDB" id="A0AAD7MNY3"/>
<name>A0AAD7MNY3_9AGAR</name>
<comment type="caution">
    <text evidence="4">The sequence shown here is derived from an EMBL/GenBank/DDBJ whole genome shotgun (WGS) entry which is preliminary data.</text>
</comment>
<proteinExistence type="inferred from homology"/>
<dbReference type="Pfam" id="PF08031">
    <property type="entry name" value="BBE"/>
    <property type="match status" value="1"/>
</dbReference>
<evidence type="ECO:0000259" key="3">
    <source>
        <dbReference type="PROSITE" id="PS51387"/>
    </source>
</evidence>
<evidence type="ECO:0000256" key="2">
    <source>
        <dbReference type="ARBA" id="ARBA00023002"/>
    </source>
</evidence>
<dbReference type="EMBL" id="JARKIB010000192">
    <property type="protein sequence ID" value="KAJ7725699.1"/>
    <property type="molecule type" value="Genomic_DNA"/>
</dbReference>
<accession>A0AAD7MNY3</accession>
<gene>
    <name evidence="4" type="ORF">B0H16DRAFT_279117</name>
</gene>
<evidence type="ECO:0000313" key="4">
    <source>
        <dbReference type="EMBL" id="KAJ7725699.1"/>
    </source>
</evidence>
<dbReference type="Proteomes" id="UP001215598">
    <property type="component" value="Unassembled WGS sequence"/>
</dbReference>
<dbReference type="InterPro" id="IPR050432">
    <property type="entry name" value="FAD-linked_Oxidoreductases_BP"/>
</dbReference>
<dbReference type="SUPFAM" id="SSF56176">
    <property type="entry name" value="FAD-binding/transporter-associated domain-like"/>
    <property type="match status" value="1"/>
</dbReference>
<sequence>MSHSVQLTPPLVGFNNITSFNIAQTALDTLRAAVGGRLFPGVPLAYPCFHNEGGADCHTVQSHYLNETYRTDNFGAFINTQWETCQSTGAQCLLDPSDPTNPKTTSEHCELGSIAQYFIDVRGASDVVAAFKFSRESGTPLVIKNTGHDYKGRSSAPNSIALWMHNLKNMTYNSDFVPQSCSISQPAATFGAGVQWAEAYQFADAHNITLVGGSDRSVGVVGGWLQGGGHSVLSNTMGLGVDRVLQFKIVTPDGVLRVVNECQNRDLFFALRGGGGGTFGVVLEATVLASPPVALQAVIVSWATPNRTLTAELWNIMADNGLAWAADGWGGFSMAELAILVNPTLNLGQATASVAPLIDFGNQLQQEGVSGVQAVVTTFPTFFAFFDAFTLQHVAIVGAPVALASRLIPKSNLRTPADRSALVDAFLHTNDAAPGMIIQLTPPTSYAYQPGATSITEAWRSSVYHVTAVASWAWNATTTEKREAYHSASSAIDNLRNITADAAYLNEADVYEPNHEIAFWGSNYRHLLEIKQKYDPSNLLDCWQCVGWNPQSSRFSCYL</sequence>
<dbReference type="InterPro" id="IPR016169">
    <property type="entry name" value="FAD-bd_PCMH_sub2"/>
</dbReference>
<dbReference type="Gene3D" id="3.30.465.10">
    <property type="match status" value="2"/>
</dbReference>
<dbReference type="GO" id="GO:0016491">
    <property type="term" value="F:oxidoreductase activity"/>
    <property type="evidence" value="ECO:0007669"/>
    <property type="project" value="UniProtKB-KW"/>
</dbReference>
<reference evidence="4" key="1">
    <citation type="submission" date="2023-03" db="EMBL/GenBank/DDBJ databases">
        <title>Massive genome expansion in bonnet fungi (Mycena s.s.) driven by repeated elements and novel gene families across ecological guilds.</title>
        <authorList>
            <consortium name="Lawrence Berkeley National Laboratory"/>
            <person name="Harder C.B."/>
            <person name="Miyauchi S."/>
            <person name="Viragh M."/>
            <person name="Kuo A."/>
            <person name="Thoen E."/>
            <person name="Andreopoulos B."/>
            <person name="Lu D."/>
            <person name="Skrede I."/>
            <person name="Drula E."/>
            <person name="Henrissat B."/>
            <person name="Morin E."/>
            <person name="Kohler A."/>
            <person name="Barry K."/>
            <person name="LaButti K."/>
            <person name="Morin E."/>
            <person name="Salamov A."/>
            <person name="Lipzen A."/>
            <person name="Mereny Z."/>
            <person name="Hegedus B."/>
            <person name="Baldrian P."/>
            <person name="Stursova M."/>
            <person name="Weitz H."/>
            <person name="Taylor A."/>
            <person name="Grigoriev I.V."/>
            <person name="Nagy L.G."/>
            <person name="Martin F."/>
            <person name="Kauserud H."/>
        </authorList>
    </citation>
    <scope>NUCLEOTIDE SEQUENCE</scope>
    <source>
        <strain evidence="4">CBHHK182m</strain>
    </source>
</reference>
<dbReference type="PANTHER" id="PTHR13878">
    <property type="entry name" value="GULONOLACTONE OXIDASE"/>
    <property type="match status" value="1"/>
</dbReference>
<feature type="domain" description="FAD-binding PCMH-type" evidence="3">
    <location>
        <begin position="111"/>
        <end position="292"/>
    </location>
</feature>
<dbReference type="GO" id="GO:0071949">
    <property type="term" value="F:FAD binding"/>
    <property type="evidence" value="ECO:0007669"/>
    <property type="project" value="InterPro"/>
</dbReference>
<dbReference type="Pfam" id="PF01565">
    <property type="entry name" value="FAD_binding_4"/>
    <property type="match status" value="1"/>
</dbReference>
<evidence type="ECO:0000313" key="5">
    <source>
        <dbReference type="Proteomes" id="UP001215598"/>
    </source>
</evidence>
<organism evidence="4 5">
    <name type="scientific">Mycena metata</name>
    <dbReference type="NCBI Taxonomy" id="1033252"/>
    <lineage>
        <taxon>Eukaryota</taxon>
        <taxon>Fungi</taxon>
        <taxon>Dikarya</taxon>
        <taxon>Basidiomycota</taxon>
        <taxon>Agaricomycotina</taxon>
        <taxon>Agaricomycetes</taxon>
        <taxon>Agaricomycetidae</taxon>
        <taxon>Agaricales</taxon>
        <taxon>Marasmiineae</taxon>
        <taxon>Mycenaceae</taxon>
        <taxon>Mycena</taxon>
    </lineage>
</organism>
<comment type="similarity">
    <text evidence="1">Belongs to the oxygen-dependent FAD-linked oxidoreductase family.</text>
</comment>
<dbReference type="InterPro" id="IPR012951">
    <property type="entry name" value="BBE"/>
</dbReference>
<dbReference type="InterPro" id="IPR016166">
    <property type="entry name" value="FAD-bd_PCMH"/>
</dbReference>